<protein>
    <recommendedName>
        <fullName evidence="4">Lipoprotein</fullName>
    </recommendedName>
</protein>
<reference evidence="2 3" key="1">
    <citation type="submission" date="2023-11" db="EMBL/GenBank/DDBJ databases">
        <title>A Novel Polar Bacteriovorax (B. antarcticus) Isolated from the Biocrust in Antarctica.</title>
        <authorList>
            <person name="Mun W."/>
            <person name="Choi S.Y."/>
            <person name="Mitchell R.J."/>
        </authorList>
    </citation>
    <scope>NUCLEOTIDE SEQUENCE [LARGE SCALE GENOMIC DNA]</scope>
    <source>
        <strain evidence="2 3">PP10</strain>
    </source>
</reference>
<evidence type="ECO:0000256" key="1">
    <source>
        <dbReference type="SAM" id="SignalP"/>
    </source>
</evidence>
<organism evidence="2 3">
    <name type="scientific">Bacteriovorax antarcticus</name>
    <dbReference type="NCBI Taxonomy" id="3088717"/>
    <lineage>
        <taxon>Bacteria</taxon>
        <taxon>Pseudomonadati</taxon>
        <taxon>Bdellovibrionota</taxon>
        <taxon>Bacteriovoracia</taxon>
        <taxon>Bacteriovoracales</taxon>
        <taxon>Bacteriovoracaceae</taxon>
        <taxon>Bacteriovorax</taxon>
    </lineage>
</organism>
<dbReference type="RefSeq" id="WP_323578321.1">
    <property type="nucleotide sequence ID" value="NZ_JAYGJQ010000002.1"/>
</dbReference>
<evidence type="ECO:0008006" key="4">
    <source>
        <dbReference type="Google" id="ProtNLM"/>
    </source>
</evidence>
<keyword evidence="3" id="KW-1185">Reference proteome</keyword>
<proteinExistence type="predicted"/>
<keyword evidence="1" id="KW-0732">Signal</keyword>
<sequence>MQTLFKNFGRITFLVISLSVFLQSCMPTNTGKKNSSKAANASTGQTKVPTFTSGSNFIQNGATVYQSTVSLDMSYSDSLQLRGKDVDGYIRANGTSTVVCLSSRFTQSTVNKIILLAAIPRSVYNFTTQTLEYYYNLTPSDSTTNQSFCQKTGLINQLYIYYPTLTPKYKMAEICPSGTCTSSSYASQSLELYNTSGIALSQIATKQLLFSVTNNPVPTTPTGVTCTETSQCKSQGYDCCSSGQCVKDLAIKPGVNTSSNEYVQALQDILNNPSNIYSYPQYYFICSTPVNTPTNPAEPVDPVNEAGVRVKDLEDLYNCTTKIEGEYGVCTKTYKNAVIGQTYSAGADDRSFASTFTHLTVDKPTLVSIEKILYGEVVVYDYSVKTDGELYRDPYEDLITPPVHIEGLHNDDLSSGATVKMLYKPASSVSQDLVIKYKVDASCVKINSTLAKCEKYYIQGQENSGDTQAAHRRGRVTDHFPTSNIFKLPYYANTSKAISVEVDGLLQKQDIDWQLVQGAQSSVQFLPVNTLKIFKDQKVRISYFVDLSLSANNVMASKDEALAKIKTICSCPDTSCTLTPVKNTSDKIVDYACVYPDPAPVDPPISQKIYLSSKTVPVRFFDSLGTSQKTVNANTLPQEGKAFKYRSDNLLNPSNVTDITNLASTEDTYTGFNEIYGTLSYTNGSAKPAYEVAVKNGNTYDIFVDRGSFSNCIQCGNDYYSQLNKLFPLTQFGSGVEPLLGQTNRSMSNGVRSDDMKFGRACVVPATMLPWTHGTESSGQTQRLNRMRAQHFLYANGYQYDWYGFDYGSVIGSFDGVKWFSIGTNRRIQAKSSKLFVAVNGAMGDLTLESTFEVTVNDGSLNPLASNMNTSDYKSDGAQCQQFHQCSTDNDCATTLGWEYSCAAVNEITTSWPKFDTNGKEIPETSNDNNNFASILGVTNPGKRCVYRGRGALCTPSYGNVNVNSTFNQSTSQAMHTCSDNSYCQTISTNGVSSANFNNRIVRFGKVRTDSTVDTFGLAALIPGRPMAWNGVETPRPETLKNLNTNRALAMCVPGRDVEQTSFLKQNTAIPTTADTKGDKVLGIGMTQKLNTPLKSLVYLNSCSIMDSSKNLYHNTTPDPSADFSLYPLLKYDAGSQAVSTNALNIFNSIFNTKGITFGLLKTKSALLTAVSFTESSCMRAPAASCFTDMDCAPSKTISDKLKSISADDTTVTAILNKYEVKFWQEELICSQAIAKTSTSYDPKNNRCCRDVGGTISLPSSNQTNGLDMTKVPGIDYTISTPTRYTRAATMYKETNTDPTTYPELRVAITDQCTATPGVPGATTCQDSTKLNNQWRTFSGFADKTSCSGDWIRSFATGTHKWEVGRFQTFTPTTFQCMNWYAGTGGYTCAGYQADDPSCPIAQTPPTTSKGKEVLNYLARLELMGIPQIALESDDYYSGTAENGLSCKSYPGNRAAGYPTNPAAPTATYLPPTQMFAVGAQKEYMDAIGNTYFSAADTTNFKSYKQVFKADEVVSCLPAGTQMTTGADPAKCCTGMINATTLKCQLPDYIDVSIYTNRYVSSEAKKLSLSLFDQYGYIKDAAYAAKLACEQSMCASGTLAYGILISRLKTPGQTEIDAKYYRFLEGNAADNINGLLDLYNKGLKLNNHVYCVPQALASSSTASDDLTIISCGN</sequence>
<accession>A0ABU5VYF1</accession>
<evidence type="ECO:0000313" key="3">
    <source>
        <dbReference type="Proteomes" id="UP001302274"/>
    </source>
</evidence>
<dbReference type="Proteomes" id="UP001302274">
    <property type="component" value="Unassembled WGS sequence"/>
</dbReference>
<feature type="signal peptide" evidence="1">
    <location>
        <begin position="1"/>
        <end position="22"/>
    </location>
</feature>
<dbReference type="PROSITE" id="PS51257">
    <property type="entry name" value="PROKAR_LIPOPROTEIN"/>
    <property type="match status" value="1"/>
</dbReference>
<evidence type="ECO:0000313" key="2">
    <source>
        <dbReference type="EMBL" id="MEA9358071.1"/>
    </source>
</evidence>
<dbReference type="EMBL" id="JAYGJQ010000002">
    <property type="protein sequence ID" value="MEA9358071.1"/>
    <property type="molecule type" value="Genomic_DNA"/>
</dbReference>
<gene>
    <name evidence="2" type="ORF">SHI21_17695</name>
</gene>
<feature type="chain" id="PRO_5045293180" description="Lipoprotein" evidence="1">
    <location>
        <begin position="23"/>
        <end position="1673"/>
    </location>
</feature>
<comment type="caution">
    <text evidence="2">The sequence shown here is derived from an EMBL/GenBank/DDBJ whole genome shotgun (WGS) entry which is preliminary data.</text>
</comment>
<name>A0ABU5VYF1_9BACT</name>